<sequence length="61" mass="6848">MDRLRQTAQGRLSRMDVYKNGSLQSGDGEDALKRAEMASADDRSRLHKPCRQEPTRGTVVT</sequence>
<gene>
    <name evidence="2" type="ORF">GGP99_003548</name>
</gene>
<organism evidence="2 3">
    <name type="scientific">Salinibacter ruber</name>
    <dbReference type="NCBI Taxonomy" id="146919"/>
    <lineage>
        <taxon>Bacteria</taxon>
        <taxon>Pseudomonadati</taxon>
        <taxon>Rhodothermota</taxon>
        <taxon>Rhodothermia</taxon>
        <taxon>Rhodothermales</taxon>
        <taxon>Salinibacteraceae</taxon>
        <taxon>Salinibacter</taxon>
    </lineage>
</organism>
<accession>A0AAW5PE05</accession>
<name>A0AAW5PE05_9BACT</name>
<feature type="region of interest" description="Disordered" evidence="1">
    <location>
        <begin position="1"/>
        <end position="61"/>
    </location>
</feature>
<dbReference type="EMBL" id="JANTZM010000041">
    <property type="protein sequence ID" value="MCS4159555.1"/>
    <property type="molecule type" value="Genomic_DNA"/>
</dbReference>
<evidence type="ECO:0000313" key="3">
    <source>
        <dbReference type="Proteomes" id="UP001155110"/>
    </source>
</evidence>
<dbReference type="Proteomes" id="UP001155110">
    <property type="component" value="Unassembled WGS sequence"/>
</dbReference>
<proteinExistence type="predicted"/>
<protein>
    <submittedName>
        <fullName evidence="2">Uncharacterized protein</fullName>
    </submittedName>
</protein>
<feature type="compositionally biased region" description="Polar residues" evidence="1">
    <location>
        <begin position="1"/>
        <end position="10"/>
    </location>
</feature>
<evidence type="ECO:0000256" key="1">
    <source>
        <dbReference type="SAM" id="MobiDB-lite"/>
    </source>
</evidence>
<comment type="caution">
    <text evidence="2">The sequence shown here is derived from an EMBL/GenBank/DDBJ whole genome shotgun (WGS) entry which is preliminary data.</text>
</comment>
<reference evidence="2" key="1">
    <citation type="submission" date="2022-08" db="EMBL/GenBank/DDBJ databases">
        <title>Genomic Encyclopedia of Type Strains, Phase V (KMG-V): Genome sequencing to study the core and pangenomes of soil and plant-associated prokaryotes.</title>
        <authorList>
            <person name="Whitman W."/>
        </authorList>
    </citation>
    <scope>NUCLEOTIDE SEQUENCE</scope>
    <source>
        <strain evidence="2">SP3002</strain>
    </source>
</reference>
<dbReference type="AlphaFoldDB" id="A0AAW5PE05"/>
<evidence type="ECO:0000313" key="2">
    <source>
        <dbReference type="EMBL" id="MCS4159555.1"/>
    </source>
</evidence>
<feature type="compositionally biased region" description="Basic and acidic residues" evidence="1">
    <location>
        <begin position="30"/>
        <end position="54"/>
    </location>
</feature>